<accession>A7F8I2</accession>
<reference evidence="2" key="1">
    <citation type="journal article" date="2011" name="PLoS Genet.">
        <title>Genomic analysis of the necrotrophic fungal pathogens Sclerotinia sclerotiorum and Botrytis cinerea.</title>
        <authorList>
            <person name="Amselem J."/>
            <person name="Cuomo C.A."/>
            <person name="van Kan J.A."/>
            <person name="Viaud M."/>
            <person name="Benito E.P."/>
            <person name="Couloux A."/>
            <person name="Coutinho P.M."/>
            <person name="de Vries R.P."/>
            <person name="Dyer P.S."/>
            <person name="Fillinger S."/>
            <person name="Fournier E."/>
            <person name="Gout L."/>
            <person name="Hahn M."/>
            <person name="Kohn L."/>
            <person name="Lapalu N."/>
            <person name="Plummer K.M."/>
            <person name="Pradier J.M."/>
            <person name="Quevillon E."/>
            <person name="Sharon A."/>
            <person name="Simon A."/>
            <person name="ten Have A."/>
            <person name="Tudzynski B."/>
            <person name="Tudzynski P."/>
            <person name="Wincker P."/>
            <person name="Andrew M."/>
            <person name="Anthouard V."/>
            <person name="Beever R.E."/>
            <person name="Beffa R."/>
            <person name="Benoit I."/>
            <person name="Bouzid O."/>
            <person name="Brault B."/>
            <person name="Chen Z."/>
            <person name="Choquer M."/>
            <person name="Collemare J."/>
            <person name="Cotton P."/>
            <person name="Danchin E.G."/>
            <person name="Da Silva C."/>
            <person name="Gautier A."/>
            <person name="Giraud C."/>
            <person name="Giraud T."/>
            <person name="Gonzalez C."/>
            <person name="Grossetete S."/>
            <person name="Guldener U."/>
            <person name="Henrissat B."/>
            <person name="Howlett B.J."/>
            <person name="Kodira C."/>
            <person name="Kretschmer M."/>
            <person name="Lappartient A."/>
            <person name="Leroch M."/>
            <person name="Levis C."/>
            <person name="Mauceli E."/>
            <person name="Neuveglise C."/>
            <person name="Oeser B."/>
            <person name="Pearson M."/>
            <person name="Poulain J."/>
            <person name="Poussereau N."/>
            <person name="Quesneville H."/>
            <person name="Rascle C."/>
            <person name="Schumacher J."/>
            <person name="Segurens B."/>
            <person name="Sexton A."/>
            <person name="Silva E."/>
            <person name="Sirven C."/>
            <person name="Soanes D.M."/>
            <person name="Talbot N.J."/>
            <person name="Templeton M."/>
            <person name="Yandava C."/>
            <person name="Yarden O."/>
            <person name="Zeng Q."/>
            <person name="Rollins J.A."/>
            <person name="Lebrun M.H."/>
            <person name="Dickman M."/>
        </authorList>
    </citation>
    <scope>NUCLEOTIDE SEQUENCE [LARGE SCALE GENOMIC DNA]</scope>
    <source>
        <strain evidence="2">ATCC 18683 / 1980 / Ss-1</strain>
    </source>
</reference>
<evidence type="ECO:0000313" key="1">
    <source>
        <dbReference type="EMBL" id="EDN99053.1"/>
    </source>
</evidence>
<evidence type="ECO:0000313" key="2">
    <source>
        <dbReference type="Proteomes" id="UP000001312"/>
    </source>
</evidence>
<dbReference type="EMBL" id="CH476648">
    <property type="protein sequence ID" value="EDN99053.1"/>
    <property type="molecule type" value="Genomic_DNA"/>
</dbReference>
<dbReference type="GeneID" id="5481217"/>
<dbReference type="AlphaFoldDB" id="A7F8I2"/>
<sequence>MLKTDSYLQKTVSRPSSIEKGFLFETIEIENGYECRLTHRIPFGASKITSGRGWENKNCDVTRTISENQERWEIFSA</sequence>
<dbReference type="KEGG" id="ssl:SS1G_13913"/>
<organism evidence="1 2">
    <name type="scientific">Sclerotinia sclerotiorum (strain ATCC 18683 / 1980 / Ss-1)</name>
    <name type="common">White mold</name>
    <name type="synonym">Whetzelinia sclerotiorum</name>
    <dbReference type="NCBI Taxonomy" id="665079"/>
    <lineage>
        <taxon>Eukaryota</taxon>
        <taxon>Fungi</taxon>
        <taxon>Dikarya</taxon>
        <taxon>Ascomycota</taxon>
        <taxon>Pezizomycotina</taxon>
        <taxon>Leotiomycetes</taxon>
        <taxon>Helotiales</taxon>
        <taxon>Sclerotiniaceae</taxon>
        <taxon>Sclerotinia</taxon>
    </lineage>
</organism>
<keyword evidence="2" id="KW-1185">Reference proteome</keyword>
<dbReference type="Proteomes" id="UP000001312">
    <property type="component" value="Unassembled WGS sequence"/>
</dbReference>
<name>A7F8I2_SCLS1</name>
<proteinExistence type="predicted"/>
<dbReference type="RefSeq" id="XP_001585053.1">
    <property type="nucleotide sequence ID" value="XM_001585003.1"/>
</dbReference>
<gene>
    <name evidence="1" type="ORF">SS1G_13913</name>
</gene>
<dbReference type="InParanoid" id="A7F8I2"/>
<protein>
    <submittedName>
        <fullName evidence="1">Uncharacterized protein</fullName>
    </submittedName>
</protein>